<evidence type="ECO:0000259" key="3">
    <source>
        <dbReference type="Pfam" id="PF00561"/>
    </source>
</evidence>
<evidence type="ECO:0000313" key="5">
    <source>
        <dbReference type="Proteomes" id="UP000193067"/>
    </source>
</evidence>
<dbReference type="Proteomes" id="UP000193067">
    <property type="component" value="Unassembled WGS sequence"/>
</dbReference>
<dbReference type="EMBL" id="KZ084105">
    <property type="protein sequence ID" value="OSD02498.1"/>
    <property type="molecule type" value="Genomic_DNA"/>
</dbReference>
<keyword evidence="5" id="KW-1185">Reference proteome</keyword>
<gene>
    <name evidence="4" type="ORF">PYCCODRAFT_1435488</name>
</gene>
<protein>
    <submittedName>
        <fullName evidence="4">Proline-specific peptidase</fullName>
    </submittedName>
</protein>
<keyword evidence="2" id="KW-0378">Hydrolase</keyword>
<reference evidence="4 5" key="1">
    <citation type="journal article" date="2015" name="Biotechnol. Biofuels">
        <title>Enhanced degradation of softwood versus hardwood by the white-rot fungus Pycnoporus coccineus.</title>
        <authorList>
            <person name="Couturier M."/>
            <person name="Navarro D."/>
            <person name="Chevret D."/>
            <person name="Henrissat B."/>
            <person name="Piumi F."/>
            <person name="Ruiz-Duenas F.J."/>
            <person name="Martinez A.T."/>
            <person name="Grigoriev I.V."/>
            <person name="Riley R."/>
            <person name="Lipzen A."/>
            <person name="Berrin J.G."/>
            <person name="Master E.R."/>
            <person name="Rosso M.N."/>
        </authorList>
    </citation>
    <scope>NUCLEOTIDE SEQUENCE [LARGE SCALE GENOMIC DNA]</scope>
    <source>
        <strain evidence="4 5">BRFM310</strain>
    </source>
</reference>
<comment type="similarity">
    <text evidence="1">Belongs to the peptidase S33 family.</text>
</comment>
<sequence length="304" mass="33898">MEGEVAFRVPGVDQVVKTYYKVFGDLSASSPTRRPLVALHGGPGVVHNYLLPLADLTKTHGIPVVLYDQLGNGKSTHLPDKMGDTAFWTDELFIAQLNSLLEHLGIQDNFDVYGHSWGGMLGARFATTHPSGLKRLIIADSPASMKLWVEAANKLRAGLPQDVQDTLNKHEAAGTTDSKEYHDAVNVFYSRHLCRLDPMPKDLVETFAAIEQDPTVYMTMNGPSEFHITGSLKTWSILDSISEIKVPTLLLNGRYDEAQDSVLYPYFQGLEKVKWVTFAESSHTPQFEERELFIERSGEFLTAE</sequence>
<dbReference type="InterPro" id="IPR000073">
    <property type="entry name" value="AB_hydrolase_1"/>
</dbReference>
<dbReference type="NCBIfam" id="TIGR01250">
    <property type="entry name" value="pro_imino_pep_2"/>
    <property type="match status" value="1"/>
</dbReference>
<dbReference type="PIRSF" id="PIRSF005539">
    <property type="entry name" value="Pept_S33_TRI_F1"/>
    <property type="match status" value="1"/>
</dbReference>
<dbReference type="AlphaFoldDB" id="A0A1Y2IN14"/>
<dbReference type="PANTHER" id="PTHR43798">
    <property type="entry name" value="MONOACYLGLYCEROL LIPASE"/>
    <property type="match status" value="1"/>
</dbReference>
<evidence type="ECO:0000313" key="4">
    <source>
        <dbReference type="EMBL" id="OSD02498.1"/>
    </source>
</evidence>
<dbReference type="InterPro" id="IPR005945">
    <property type="entry name" value="Pro_imino_pep"/>
</dbReference>
<dbReference type="GO" id="GO:0006508">
    <property type="term" value="P:proteolysis"/>
    <property type="evidence" value="ECO:0007669"/>
    <property type="project" value="InterPro"/>
</dbReference>
<dbReference type="InterPro" id="IPR029058">
    <property type="entry name" value="AB_hydrolase_fold"/>
</dbReference>
<feature type="domain" description="AB hydrolase-1" evidence="3">
    <location>
        <begin position="35"/>
        <end position="289"/>
    </location>
</feature>
<organism evidence="4 5">
    <name type="scientific">Trametes coccinea (strain BRFM310)</name>
    <name type="common">Pycnoporus coccineus</name>
    <dbReference type="NCBI Taxonomy" id="1353009"/>
    <lineage>
        <taxon>Eukaryota</taxon>
        <taxon>Fungi</taxon>
        <taxon>Dikarya</taxon>
        <taxon>Basidiomycota</taxon>
        <taxon>Agaricomycotina</taxon>
        <taxon>Agaricomycetes</taxon>
        <taxon>Polyporales</taxon>
        <taxon>Polyporaceae</taxon>
        <taxon>Trametes</taxon>
    </lineage>
</organism>
<accession>A0A1Y2IN14</accession>
<dbReference type="OrthoDB" id="190201at2759"/>
<dbReference type="GO" id="GO:0008233">
    <property type="term" value="F:peptidase activity"/>
    <property type="evidence" value="ECO:0007669"/>
    <property type="project" value="InterPro"/>
</dbReference>
<dbReference type="PANTHER" id="PTHR43798:SF31">
    <property type="entry name" value="AB HYDROLASE SUPERFAMILY PROTEIN YCLE"/>
    <property type="match status" value="1"/>
</dbReference>
<name>A0A1Y2IN14_TRAC3</name>
<dbReference type="PRINTS" id="PR00793">
    <property type="entry name" value="PROAMNOPTASE"/>
</dbReference>
<dbReference type="SUPFAM" id="SSF53474">
    <property type="entry name" value="alpha/beta-Hydrolases"/>
    <property type="match status" value="1"/>
</dbReference>
<evidence type="ECO:0000256" key="2">
    <source>
        <dbReference type="ARBA" id="ARBA00022801"/>
    </source>
</evidence>
<dbReference type="Gene3D" id="3.40.50.1820">
    <property type="entry name" value="alpha/beta hydrolase"/>
    <property type="match status" value="1"/>
</dbReference>
<evidence type="ECO:0000256" key="1">
    <source>
        <dbReference type="ARBA" id="ARBA00010088"/>
    </source>
</evidence>
<dbReference type="GO" id="GO:0016020">
    <property type="term" value="C:membrane"/>
    <property type="evidence" value="ECO:0007669"/>
    <property type="project" value="TreeGrafter"/>
</dbReference>
<dbReference type="STRING" id="1353009.A0A1Y2IN14"/>
<dbReference type="Pfam" id="PF00561">
    <property type="entry name" value="Abhydrolase_1"/>
    <property type="match status" value="1"/>
</dbReference>
<proteinExistence type="inferred from homology"/>
<dbReference type="InterPro" id="IPR002410">
    <property type="entry name" value="Peptidase_S33"/>
</dbReference>
<dbReference type="InterPro" id="IPR050266">
    <property type="entry name" value="AB_hydrolase_sf"/>
</dbReference>